<feature type="domain" description="AB hydrolase-1" evidence="1">
    <location>
        <begin position="23"/>
        <end position="128"/>
    </location>
</feature>
<proteinExistence type="predicted"/>
<dbReference type="STRING" id="1297742.A176_006844"/>
<keyword evidence="3" id="KW-1185">Reference proteome</keyword>
<dbReference type="InterPro" id="IPR000073">
    <property type="entry name" value="AB_hydrolase_1"/>
</dbReference>
<reference evidence="2 3" key="1">
    <citation type="journal article" date="2016" name="PLoS ONE">
        <title>Complete Genome Sequence and Comparative Genomics of a Novel Myxobacterium Myxococcus hansupus.</title>
        <authorList>
            <person name="Sharma G."/>
            <person name="Narwani T."/>
            <person name="Subramanian S."/>
        </authorList>
    </citation>
    <scope>NUCLEOTIDE SEQUENCE [LARGE SCALE GENOMIC DNA]</scope>
    <source>
        <strain evidence="3">mixupus</strain>
    </source>
</reference>
<dbReference type="OrthoDB" id="9780765at2"/>
<dbReference type="PANTHER" id="PTHR43798">
    <property type="entry name" value="MONOACYLGLYCEROL LIPASE"/>
    <property type="match status" value="1"/>
</dbReference>
<dbReference type="eggNOG" id="COG2267">
    <property type="taxonomic scope" value="Bacteria"/>
</dbReference>
<evidence type="ECO:0000259" key="1">
    <source>
        <dbReference type="Pfam" id="PF00561"/>
    </source>
</evidence>
<dbReference type="Gene3D" id="3.40.50.1820">
    <property type="entry name" value="alpha/beta hydrolase"/>
    <property type="match status" value="1"/>
</dbReference>
<dbReference type="GO" id="GO:0016787">
    <property type="term" value="F:hydrolase activity"/>
    <property type="evidence" value="ECO:0007669"/>
    <property type="project" value="UniProtKB-KW"/>
</dbReference>
<dbReference type="InterPro" id="IPR050266">
    <property type="entry name" value="AB_hydrolase_sf"/>
</dbReference>
<gene>
    <name evidence="2" type="ORF">A176_006844</name>
</gene>
<dbReference type="PATRIC" id="fig|1297742.4.peg.6942"/>
<keyword evidence="2" id="KW-0378">Hydrolase</keyword>
<protein>
    <submittedName>
        <fullName evidence="2">HMP-PP hydrolase (Pyridoxal phosphatase) Cof</fullName>
    </submittedName>
</protein>
<organism evidence="2 3">
    <name type="scientific">Pseudomyxococcus hansupus</name>
    <dbReference type="NCBI Taxonomy" id="1297742"/>
    <lineage>
        <taxon>Bacteria</taxon>
        <taxon>Pseudomonadati</taxon>
        <taxon>Myxococcota</taxon>
        <taxon>Myxococcia</taxon>
        <taxon>Myxococcales</taxon>
        <taxon>Cystobacterineae</taxon>
        <taxon>Myxococcaceae</taxon>
        <taxon>Pseudomyxococcus</taxon>
    </lineage>
</organism>
<evidence type="ECO:0000313" key="3">
    <source>
        <dbReference type="Proteomes" id="UP000009026"/>
    </source>
</evidence>
<dbReference type="SUPFAM" id="SSF53474">
    <property type="entry name" value="alpha/beta-Hydrolases"/>
    <property type="match status" value="1"/>
</dbReference>
<dbReference type="KEGG" id="mym:A176_006844"/>
<dbReference type="AlphaFoldDB" id="A0A0H4XNH1"/>
<dbReference type="EMBL" id="CP012109">
    <property type="protein sequence ID" value="AKQ69932.1"/>
    <property type="molecule type" value="Genomic_DNA"/>
</dbReference>
<dbReference type="InterPro" id="IPR029058">
    <property type="entry name" value="AB_hydrolase_fold"/>
</dbReference>
<dbReference type="RefSeq" id="WP_002637659.1">
    <property type="nucleotide sequence ID" value="NZ_CP012109.1"/>
</dbReference>
<name>A0A0H4XNH1_9BACT</name>
<evidence type="ECO:0000313" key="2">
    <source>
        <dbReference type="EMBL" id="AKQ69932.1"/>
    </source>
</evidence>
<dbReference type="Pfam" id="PF00561">
    <property type="entry name" value="Abhydrolase_1"/>
    <property type="match status" value="1"/>
</dbReference>
<sequence>MPSTSAKDGTSLHYRVVGDGPRTVVLVHGWMVSGAVWDSLVERLDLTGLRLVIPDMRGTGKSDRPKTGYGLETLASDVLAVVDASGAHRFTLVGHSMGGQLVQWVASEVPDRVDGVVALNTVPATGLPLPPDAAGLFRTSGSSREQKQTILGLACKQLSPESLESLLKDSMDVSPECIEQVYDAWTTGGFAEKLAAIAAPTLVVATDDAFLPPAFLRQAVVAPIRRARLTYLPGPGHYPQVERPEETAALVSAFLAGSATA</sequence>
<accession>A0A0H4XNH1</accession>
<dbReference type="Proteomes" id="UP000009026">
    <property type="component" value="Chromosome"/>
</dbReference>
<dbReference type="PRINTS" id="PR00111">
    <property type="entry name" value="ABHYDROLASE"/>
</dbReference>